<keyword evidence="2" id="KW-0732">Signal</keyword>
<proteinExistence type="predicted"/>
<dbReference type="Proteomes" id="UP000064137">
    <property type="component" value="Chromosome"/>
</dbReference>
<feature type="signal peptide" evidence="2">
    <location>
        <begin position="1"/>
        <end position="18"/>
    </location>
</feature>
<dbReference type="OrthoDB" id="9802489at2"/>
<evidence type="ECO:0000313" key="4">
    <source>
        <dbReference type="Proteomes" id="UP000064137"/>
    </source>
</evidence>
<feature type="region of interest" description="Disordered" evidence="1">
    <location>
        <begin position="129"/>
        <end position="163"/>
    </location>
</feature>
<dbReference type="AlphaFoldDB" id="A0A0U4WQ33"/>
<organism evidence="3 4">
    <name type="scientific">Pseudomonas oryzihabitans</name>
    <dbReference type="NCBI Taxonomy" id="47885"/>
    <lineage>
        <taxon>Bacteria</taxon>
        <taxon>Pseudomonadati</taxon>
        <taxon>Pseudomonadota</taxon>
        <taxon>Gammaproteobacteria</taxon>
        <taxon>Pseudomonadales</taxon>
        <taxon>Pseudomonadaceae</taxon>
        <taxon>Pseudomonas</taxon>
    </lineage>
</organism>
<dbReference type="RefSeq" id="WP_059314380.1">
    <property type="nucleotide sequence ID" value="NZ_CP013987.1"/>
</dbReference>
<accession>A0A0U4WQ33</accession>
<sequence>MKTMLLSVLAMAALPALGAGGGEPPSVKVTFGQPTIRQKLFYEKLYEKKPYPDATLYYYDNGVYKIISPGEEHYGVYVVHGKLTDDQYQVDFISLPSADWGGKTARHFLKFDRKAGTFKQQATWEEDPDIAPQYGRFSQDTNDIADPRPIKWDTHAEGEQRKR</sequence>
<evidence type="ECO:0000313" key="3">
    <source>
        <dbReference type="EMBL" id="ALZ84173.1"/>
    </source>
</evidence>
<protein>
    <submittedName>
        <fullName evidence="3">Uncharacterized protein</fullName>
    </submittedName>
</protein>
<name>A0A0U4WQ33_9PSED</name>
<reference evidence="3 4" key="1">
    <citation type="submission" date="2016-01" db="EMBL/GenBank/DDBJ databases">
        <title>Annotation of Pseudomonas oryzihabitans USDA-ARS-USMARC-56511.</title>
        <authorList>
            <person name="Harhay G.P."/>
            <person name="Harhay D.M."/>
            <person name="Smith T.P.L."/>
            <person name="Bono J.L."/>
            <person name="Heaton M.P."/>
            <person name="Clawson M.L."/>
            <person name="Chitko-Mckown C.G."/>
            <person name="Capik S.F."/>
            <person name="DeDonder K.D."/>
            <person name="Apley M.D."/>
            <person name="Lubbers B.V."/>
            <person name="White B.J."/>
            <person name="Larson R.L."/>
        </authorList>
    </citation>
    <scope>NUCLEOTIDE SEQUENCE [LARGE SCALE GENOMIC DNA]</scope>
    <source>
        <strain evidence="3 4">USDA-ARS-USMARC-56511</strain>
    </source>
</reference>
<dbReference type="EMBL" id="CP013987">
    <property type="protein sequence ID" value="ALZ84173.1"/>
    <property type="molecule type" value="Genomic_DNA"/>
</dbReference>
<evidence type="ECO:0000256" key="2">
    <source>
        <dbReference type="SAM" id="SignalP"/>
    </source>
</evidence>
<feature type="compositionally biased region" description="Basic and acidic residues" evidence="1">
    <location>
        <begin position="145"/>
        <end position="163"/>
    </location>
</feature>
<feature type="chain" id="PRO_5006853526" evidence="2">
    <location>
        <begin position="19"/>
        <end position="163"/>
    </location>
</feature>
<evidence type="ECO:0000256" key="1">
    <source>
        <dbReference type="SAM" id="MobiDB-lite"/>
    </source>
</evidence>
<gene>
    <name evidence="3" type="ORF">APT59_08080</name>
</gene>
<dbReference type="KEGG" id="por:APT59_08080"/>